<keyword evidence="2" id="KW-0472">Membrane</keyword>
<evidence type="ECO:0000256" key="2">
    <source>
        <dbReference type="SAM" id="Phobius"/>
    </source>
</evidence>
<dbReference type="Pfam" id="PF01822">
    <property type="entry name" value="WSC"/>
    <property type="match status" value="1"/>
</dbReference>
<accession>A0A9P8AK93</accession>
<evidence type="ECO:0000259" key="4">
    <source>
        <dbReference type="PROSITE" id="PS51212"/>
    </source>
</evidence>
<keyword evidence="2" id="KW-1133">Transmembrane helix</keyword>
<reference evidence="5" key="1">
    <citation type="submission" date="2021-03" db="EMBL/GenBank/DDBJ databases">
        <authorList>
            <person name="Palmer J.M."/>
        </authorList>
    </citation>
    <scope>NUCLEOTIDE SEQUENCE</scope>
    <source>
        <strain evidence="5">ARV_011</strain>
    </source>
</reference>
<dbReference type="PANTHER" id="PTHR16861:SF4">
    <property type="entry name" value="SH3 DOMAIN PROTEIN (AFU_ORTHOLOGUE AFUA_1G13610)"/>
    <property type="match status" value="1"/>
</dbReference>
<dbReference type="RefSeq" id="XP_043051148.1">
    <property type="nucleotide sequence ID" value="XM_043194096.1"/>
</dbReference>
<dbReference type="InterPro" id="IPR002889">
    <property type="entry name" value="WSC_carb-bd"/>
</dbReference>
<feature type="signal peptide" evidence="3">
    <location>
        <begin position="1"/>
        <end position="20"/>
    </location>
</feature>
<name>A0A9P8AK93_9ASCO</name>
<dbReference type="OrthoDB" id="5985073at2759"/>
<dbReference type="Gene3D" id="1.20.5.510">
    <property type="entry name" value="Single helix bin"/>
    <property type="match status" value="1"/>
</dbReference>
<feature type="compositionally biased region" description="Low complexity" evidence="1">
    <location>
        <begin position="119"/>
        <end position="152"/>
    </location>
</feature>
<keyword evidence="2" id="KW-0812">Transmembrane</keyword>
<keyword evidence="6" id="KW-1185">Reference proteome</keyword>
<feature type="region of interest" description="Disordered" evidence="1">
    <location>
        <begin position="287"/>
        <end position="363"/>
    </location>
</feature>
<comment type="caution">
    <text evidence="5">The sequence shown here is derived from an EMBL/GenBank/DDBJ whole genome shotgun (WGS) entry which is preliminary data.</text>
</comment>
<feature type="region of interest" description="Disordered" evidence="1">
    <location>
        <begin position="181"/>
        <end position="217"/>
    </location>
</feature>
<dbReference type="EMBL" id="JAHMUF010000003">
    <property type="protein sequence ID" value="KAG7195603.1"/>
    <property type="molecule type" value="Genomic_DNA"/>
</dbReference>
<evidence type="ECO:0000256" key="3">
    <source>
        <dbReference type="SAM" id="SignalP"/>
    </source>
</evidence>
<organism evidence="5 6">
    <name type="scientific">Scheffersomyces spartinae</name>
    <dbReference type="NCBI Taxonomy" id="45513"/>
    <lineage>
        <taxon>Eukaryota</taxon>
        <taxon>Fungi</taxon>
        <taxon>Dikarya</taxon>
        <taxon>Ascomycota</taxon>
        <taxon>Saccharomycotina</taxon>
        <taxon>Pichiomycetes</taxon>
        <taxon>Debaryomycetaceae</taxon>
        <taxon>Scheffersomyces</taxon>
    </lineage>
</organism>
<dbReference type="PROSITE" id="PS51257">
    <property type="entry name" value="PROKAR_LIPOPROTEIN"/>
    <property type="match status" value="1"/>
</dbReference>
<gene>
    <name evidence="5" type="ORF">KQ657_003370</name>
</gene>
<dbReference type="Proteomes" id="UP000790833">
    <property type="component" value="Unassembled WGS sequence"/>
</dbReference>
<protein>
    <recommendedName>
        <fullName evidence="4">WSC domain-containing protein</fullName>
    </recommendedName>
</protein>
<keyword evidence="3" id="KW-0732">Signal</keyword>
<evidence type="ECO:0000256" key="1">
    <source>
        <dbReference type="SAM" id="MobiDB-lite"/>
    </source>
</evidence>
<evidence type="ECO:0000313" key="6">
    <source>
        <dbReference type="Proteomes" id="UP000790833"/>
    </source>
</evidence>
<dbReference type="PANTHER" id="PTHR16861">
    <property type="entry name" value="GLYCOPROTEIN 38"/>
    <property type="match status" value="1"/>
</dbReference>
<feature type="chain" id="PRO_5040420550" description="WSC domain-containing protein" evidence="3">
    <location>
        <begin position="21"/>
        <end position="363"/>
    </location>
</feature>
<feature type="domain" description="WSC" evidence="4">
    <location>
        <begin position="19"/>
        <end position="106"/>
    </location>
</feature>
<proteinExistence type="predicted"/>
<dbReference type="GeneID" id="66116744"/>
<dbReference type="AlphaFoldDB" id="A0A9P8AK93"/>
<evidence type="ECO:0000313" key="5">
    <source>
        <dbReference type="EMBL" id="KAG7195603.1"/>
    </source>
</evidence>
<feature type="region of interest" description="Disordered" evidence="1">
    <location>
        <begin position="119"/>
        <end position="157"/>
    </location>
</feature>
<dbReference type="SMART" id="SM00321">
    <property type="entry name" value="WSC"/>
    <property type="match status" value="1"/>
</dbReference>
<dbReference type="PROSITE" id="PS51212">
    <property type="entry name" value="WSC"/>
    <property type="match status" value="1"/>
</dbReference>
<feature type="transmembrane region" description="Helical" evidence="2">
    <location>
        <begin position="219"/>
        <end position="244"/>
    </location>
</feature>
<sequence>METTIRSLLVLLLCAAAVNGATLGCYSKVSIASTPGSYMYQAESYCQEKCSDSQYFAISNGNFCVCLSSAPSSSDETSDSSCNVPCAGYGSQTCGGKNAYTVYSVSDSGAALSGSLSSSSSSLSSSSGASLSSKTSSSSKSLATKTSSDTSSQGTVAFTTTDAGGSASVIYVTTSITPPASATASTVTETSSATDKSSSSSTSSSSSSPSSDKSKKTNVGAIAGGVVGGVVGLGIIAGVAFFFWRRHNEDDDDDYLDENYIFEKNNGGSGNGNGATGLPIPMSHSNSKVIRGSSKKSRSSPFDTPLANPFAHPSDGASANEIPVTASDPRLNPSMLGRRRLSEGSLADETDYSRKVLQVANPE</sequence>